<sequence length="58" mass="6747">MFVRIFVRTTRCALKPPPQYHHMWVPLWGYFMLEGAGAFCHPRQVGAYLASARLPAWI</sequence>
<comment type="caution">
    <text evidence="1">The sequence shown here is derived from an EMBL/GenBank/DDBJ whole genome shotgun (WGS) entry which is preliminary data.</text>
</comment>
<organism evidence="1 2">
    <name type="scientific">Agrobacterium deltaense NCPPB 1641</name>
    <dbReference type="NCBI Taxonomy" id="1183425"/>
    <lineage>
        <taxon>Bacteria</taxon>
        <taxon>Pseudomonadati</taxon>
        <taxon>Pseudomonadota</taxon>
        <taxon>Alphaproteobacteria</taxon>
        <taxon>Hyphomicrobiales</taxon>
        <taxon>Rhizobiaceae</taxon>
        <taxon>Rhizobium/Agrobacterium group</taxon>
        <taxon>Agrobacterium</taxon>
    </lineage>
</organism>
<proteinExistence type="predicted"/>
<dbReference type="AlphaFoldDB" id="A0A1S7U8B2"/>
<reference evidence="1" key="1">
    <citation type="submission" date="2016-01" db="EMBL/GenBank/DDBJ databases">
        <authorList>
            <person name="Regsiter A."/>
            <person name="william w."/>
        </authorList>
    </citation>
    <scope>NUCLEOTIDE SEQUENCE</scope>
    <source>
        <strain evidence="1">NCPPB 1641</strain>
    </source>
</reference>
<protein>
    <submittedName>
        <fullName evidence="1">Uncharacterized protein</fullName>
    </submittedName>
</protein>
<gene>
    <name evidence="1" type="ORF">AGR7A_pAt20089</name>
</gene>
<dbReference type="Proteomes" id="UP000192140">
    <property type="component" value="Unassembled WGS sequence"/>
</dbReference>
<dbReference type="EMBL" id="FCNP01000049">
    <property type="protein sequence ID" value="CVI63087.1"/>
    <property type="molecule type" value="Genomic_DNA"/>
</dbReference>
<accession>A0A1S7U8B2</accession>
<name>A0A1S7U8B2_9HYPH</name>
<evidence type="ECO:0000313" key="1">
    <source>
        <dbReference type="EMBL" id="CVI63087.1"/>
    </source>
</evidence>
<keyword evidence="2" id="KW-1185">Reference proteome</keyword>
<evidence type="ECO:0000313" key="2">
    <source>
        <dbReference type="Proteomes" id="UP000192140"/>
    </source>
</evidence>